<keyword evidence="7 10" id="KW-0411">Iron-sulfur</keyword>
<dbReference type="Proteomes" id="UP000593765">
    <property type="component" value="Chromosome"/>
</dbReference>
<dbReference type="GO" id="GO:0051539">
    <property type="term" value="F:4 iron, 4 sulfur cluster binding"/>
    <property type="evidence" value="ECO:0007669"/>
    <property type="project" value="UniProtKB-KW"/>
</dbReference>
<dbReference type="GO" id="GO:0006189">
    <property type="term" value="P:'de novo' IMP biosynthetic process"/>
    <property type="evidence" value="ECO:0007669"/>
    <property type="project" value="UniProtKB-UniRule"/>
</dbReference>
<dbReference type="Pfam" id="PF13537">
    <property type="entry name" value="GATase_7"/>
    <property type="match status" value="1"/>
</dbReference>
<evidence type="ECO:0000256" key="5">
    <source>
        <dbReference type="ARBA" id="ARBA00022755"/>
    </source>
</evidence>
<protein>
    <recommendedName>
        <fullName evidence="7">Amidophosphoribosyltransferase</fullName>
        <shortName evidence="7">ATase</shortName>
        <ecNumber evidence="7">2.4.2.14</ecNumber>
    </recommendedName>
    <alternativeName>
        <fullName evidence="7">Glutamine phosphoribosylpyrophosphate amidotransferase</fullName>
        <shortName evidence="7">GPATase</shortName>
    </alternativeName>
</protein>
<sequence length="479" mass="53280">MLEDSLLDEYEKKEKCGVFGIWGPKEAAQITYTGLFAQQHRGQESAGIAVTDGKDLNGHTGMGLVSQVFTPRMLREELAGTGAIGHVRYSTTGSSKLANAQPLLREFSLGPVAVAHNGNLINAQLLRKEYEAHGHIFQSTTDTEIIVHLLAKPSHASKADPLIHVLKHLQGAFSLLFLFPDRIEACRDPYGIRPLALGRTREGHWCVASETCAFDAIDAEYVRDIEPAEIVRIDDSGVSTRKYDVPAPELAQCMFEHVYFSNPASKIFGQNVHITREAMGRQLAREAPVKADFVMPMPDSGRSAALGFSKESKIDFEEGIVPNRFVGRTFILPGQAARDKAVAVKLNIIPDVVRDKRVVIVEDSVVRGTTTRSKMRAIRRAGAKEIHLRVSCPPIRHPCFYGIDFPTNQELIAYNRTVQEVADFLEVDSLAYLSLEGMAACMRGQPKDYCSACWSGHYKIPIDQPQSKFYFERDQLKMF</sequence>
<organism evidence="12 13">
    <name type="scientific">Humisphaera borealis</name>
    <dbReference type="NCBI Taxonomy" id="2807512"/>
    <lineage>
        <taxon>Bacteria</taxon>
        <taxon>Pseudomonadati</taxon>
        <taxon>Planctomycetota</taxon>
        <taxon>Phycisphaerae</taxon>
        <taxon>Tepidisphaerales</taxon>
        <taxon>Tepidisphaeraceae</taxon>
        <taxon>Humisphaera</taxon>
    </lineage>
</organism>
<dbReference type="CDD" id="cd00715">
    <property type="entry name" value="GPATase_N"/>
    <property type="match status" value="1"/>
</dbReference>
<feature type="active site" description="Nucleophile" evidence="7 9">
    <location>
        <position position="16"/>
    </location>
</feature>
<feature type="binding site" evidence="7 10">
    <location>
        <position position="253"/>
    </location>
    <ligand>
        <name>[4Fe-4S] cluster</name>
        <dbReference type="ChEBI" id="CHEBI:49883"/>
    </ligand>
</feature>
<comment type="similarity">
    <text evidence="2 7 8">In the C-terminal section; belongs to the purine/pyrimidine phosphoribosyltransferase family.</text>
</comment>
<feature type="domain" description="Glutamine amidotransferase type-2" evidence="11">
    <location>
        <begin position="16"/>
        <end position="236"/>
    </location>
</feature>
<keyword evidence="7" id="KW-0004">4Fe-4S</keyword>
<dbReference type="EMBL" id="CP063458">
    <property type="protein sequence ID" value="QOV92325.1"/>
    <property type="molecule type" value="Genomic_DNA"/>
</dbReference>
<keyword evidence="6 7" id="KW-0315">Glutamine amidotransferase</keyword>
<accession>A0A7M2X3S2</accession>
<dbReference type="InterPro" id="IPR005854">
    <property type="entry name" value="PurF"/>
</dbReference>
<keyword evidence="5 7" id="KW-0658">Purine biosynthesis</keyword>
<evidence type="ECO:0000256" key="2">
    <source>
        <dbReference type="ARBA" id="ARBA00010138"/>
    </source>
</evidence>
<keyword evidence="7 10" id="KW-0479">Metal-binding</keyword>
<dbReference type="GO" id="GO:0009113">
    <property type="term" value="P:purine nucleobase biosynthetic process"/>
    <property type="evidence" value="ECO:0007669"/>
    <property type="project" value="UniProtKB-UniRule"/>
</dbReference>
<evidence type="ECO:0000256" key="3">
    <source>
        <dbReference type="ARBA" id="ARBA00022676"/>
    </source>
</evidence>
<proteinExistence type="inferred from homology"/>
<dbReference type="InterPro" id="IPR000836">
    <property type="entry name" value="PRTase_dom"/>
</dbReference>
<feature type="binding site" evidence="7 10">
    <location>
        <position position="399"/>
    </location>
    <ligand>
        <name>[4Fe-4S] cluster</name>
        <dbReference type="ChEBI" id="CHEBI:49883"/>
    </ligand>
</feature>
<comment type="cofactor">
    <cofactor evidence="7 10">
        <name>[4Fe-4S] cluster</name>
        <dbReference type="ChEBI" id="CHEBI:49883"/>
    </cofactor>
    <text evidence="7 10">Binds 1 [4Fe-4S] cluster per subunit.</text>
</comment>
<keyword evidence="7 10" id="KW-0408">Iron</keyword>
<dbReference type="InterPro" id="IPR017932">
    <property type="entry name" value="GATase_2_dom"/>
</dbReference>
<dbReference type="GO" id="GO:0046872">
    <property type="term" value="F:metal ion binding"/>
    <property type="evidence" value="ECO:0007669"/>
    <property type="project" value="UniProtKB-KW"/>
</dbReference>
<dbReference type="AlphaFoldDB" id="A0A7M2X3S2"/>
<comment type="catalytic activity">
    <reaction evidence="7 8">
        <text>5-phospho-beta-D-ribosylamine + L-glutamate + diphosphate = 5-phospho-alpha-D-ribose 1-diphosphate + L-glutamine + H2O</text>
        <dbReference type="Rhea" id="RHEA:14905"/>
        <dbReference type="ChEBI" id="CHEBI:15377"/>
        <dbReference type="ChEBI" id="CHEBI:29985"/>
        <dbReference type="ChEBI" id="CHEBI:33019"/>
        <dbReference type="ChEBI" id="CHEBI:58017"/>
        <dbReference type="ChEBI" id="CHEBI:58359"/>
        <dbReference type="ChEBI" id="CHEBI:58681"/>
        <dbReference type="EC" id="2.4.2.14"/>
    </reaction>
</comment>
<dbReference type="GO" id="GO:0004044">
    <property type="term" value="F:amidophosphoribosyltransferase activity"/>
    <property type="evidence" value="ECO:0007669"/>
    <property type="project" value="UniProtKB-UniRule"/>
</dbReference>
<gene>
    <name evidence="7" type="primary">purF</name>
    <name evidence="12" type="ORF">IPV69_03635</name>
</gene>
<keyword evidence="3 7" id="KW-0328">Glycosyltransferase</keyword>
<evidence type="ECO:0000259" key="11">
    <source>
        <dbReference type="PROSITE" id="PS51278"/>
    </source>
</evidence>
<feature type="binding site" evidence="7 10">
    <location>
        <position position="450"/>
    </location>
    <ligand>
        <name>[4Fe-4S] cluster</name>
        <dbReference type="ChEBI" id="CHEBI:49883"/>
    </ligand>
</feature>
<dbReference type="PROSITE" id="PS51278">
    <property type="entry name" value="GATASE_TYPE_2"/>
    <property type="match status" value="1"/>
</dbReference>
<dbReference type="InterPro" id="IPR029055">
    <property type="entry name" value="Ntn_hydrolases_N"/>
</dbReference>
<dbReference type="HAMAP" id="MF_01931">
    <property type="entry name" value="PurF"/>
    <property type="match status" value="1"/>
</dbReference>
<evidence type="ECO:0000256" key="7">
    <source>
        <dbReference type="HAMAP-Rule" id="MF_01931"/>
    </source>
</evidence>
<dbReference type="PIRSF" id="PIRSF000485">
    <property type="entry name" value="Amd_phspho_trans"/>
    <property type="match status" value="1"/>
</dbReference>
<dbReference type="Gene3D" id="3.60.20.10">
    <property type="entry name" value="Glutamine Phosphoribosylpyrophosphate, subunit 1, domain 1"/>
    <property type="match status" value="1"/>
</dbReference>
<keyword evidence="13" id="KW-1185">Reference proteome</keyword>
<dbReference type="SUPFAM" id="SSF53271">
    <property type="entry name" value="PRTase-like"/>
    <property type="match status" value="1"/>
</dbReference>
<evidence type="ECO:0000256" key="4">
    <source>
        <dbReference type="ARBA" id="ARBA00022679"/>
    </source>
</evidence>
<dbReference type="InterPro" id="IPR029057">
    <property type="entry name" value="PRTase-like"/>
</dbReference>
<dbReference type="InterPro" id="IPR035584">
    <property type="entry name" value="PurF_N"/>
</dbReference>
<reference evidence="12 13" key="1">
    <citation type="submission" date="2020-10" db="EMBL/GenBank/DDBJ databases">
        <title>Wide distribution of Phycisphaera-like planctomycetes from WD2101 soil group in peatlands and genome analysis of the first cultivated representative.</title>
        <authorList>
            <person name="Dedysh S.N."/>
            <person name="Beletsky A.V."/>
            <person name="Ivanova A."/>
            <person name="Kulichevskaya I.S."/>
            <person name="Suzina N.E."/>
            <person name="Philippov D.A."/>
            <person name="Rakitin A.L."/>
            <person name="Mardanov A.V."/>
            <person name="Ravin N.V."/>
        </authorList>
    </citation>
    <scope>NUCLEOTIDE SEQUENCE [LARGE SCALE GENOMIC DNA]</scope>
    <source>
        <strain evidence="12 13">M1803</strain>
    </source>
</reference>
<dbReference type="Gene3D" id="3.40.50.2020">
    <property type="match status" value="1"/>
</dbReference>
<evidence type="ECO:0000256" key="1">
    <source>
        <dbReference type="ARBA" id="ARBA00005209"/>
    </source>
</evidence>
<dbReference type="KEGG" id="hbs:IPV69_03635"/>
<dbReference type="CDD" id="cd06223">
    <property type="entry name" value="PRTases_typeI"/>
    <property type="match status" value="1"/>
</dbReference>
<evidence type="ECO:0000256" key="6">
    <source>
        <dbReference type="ARBA" id="ARBA00022962"/>
    </source>
</evidence>
<name>A0A7M2X3S2_9BACT</name>
<evidence type="ECO:0000256" key="10">
    <source>
        <dbReference type="PIRSR" id="PIRSR000485-3"/>
    </source>
</evidence>
<comment type="function">
    <text evidence="7">Catalyzes the formation of phosphoribosylamine from phosphoribosylpyrophosphate (PRPP) and glutamine.</text>
</comment>
<keyword evidence="4 7" id="KW-0808">Transferase</keyword>
<dbReference type="EC" id="2.4.2.14" evidence="7"/>
<evidence type="ECO:0000256" key="9">
    <source>
        <dbReference type="PIRSR" id="PIRSR000485-1"/>
    </source>
</evidence>
<feature type="binding site" evidence="7 10">
    <location>
        <position position="453"/>
    </location>
    <ligand>
        <name>[4Fe-4S] cluster</name>
        <dbReference type="ChEBI" id="CHEBI:49883"/>
    </ligand>
</feature>
<dbReference type="PANTHER" id="PTHR11907">
    <property type="entry name" value="AMIDOPHOSPHORIBOSYLTRANSFERASE"/>
    <property type="match status" value="1"/>
</dbReference>
<dbReference type="NCBIfam" id="TIGR01134">
    <property type="entry name" value="purF"/>
    <property type="match status" value="1"/>
</dbReference>
<evidence type="ECO:0000313" key="12">
    <source>
        <dbReference type="EMBL" id="QOV92325.1"/>
    </source>
</evidence>
<dbReference type="UniPathway" id="UPA00074">
    <property type="reaction ID" value="UER00124"/>
</dbReference>
<evidence type="ECO:0000256" key="8">
    <source>
        <dbReference type="PIRNR" id="PIRNR000485"/>
    </source>
</evidence>
<comment type="caution">
    <text evidence="7">Lacks conserved residue(s) required for the propagation of feature annotation.</text>
</comment>
<evidence type="ECO:0000313" key="13">
    <source>
        <dbReference type="Proteomes" id="UP000593765"/>
    </source>
</evidence>
<dbReference type="SUPFAM" id="SSF56235">
    <property type="entry name" value="N-terminal nucleophile aminohydrolases (Ntn hydrolases)"/>
    <property type="match status" value="1"/>
</dbReference>
<comment type="pathway">
    <text evidence="1 7 8">Purine metabolism; IMP biosynthesis via de novo pathway; N(1)-(5-phospho-D-ribosyl)glycinamide from 5-phospho-alpha-D-ribose 1-diphosphate: step 1/2.</text>
</comment>